<dbReference type="AlphaFoldDB" id="A0A1H2KFS9"/>
<keyword evidence="1" id="KW-1133">Transmembrane helix</keyword>
<keyword evidence="1" id="KW-0472">Membrane</keyword>
<keyword evidence="3" id="KW-1185">Reference proteome</keyword>
<evidence type="ECO:0000256" key="1">
    <source>
        <dbReference type="SAM" id="Phobius"/>
    </source>
</evidence>
<keyword evidence="1" id="KW-0812">Transmembrane</keyword>
<dbReference type="Proteomes" id="UP000182977">
    <property type="component" value="Chromosome I"/>
</dbReference>
<dbReference type="OrthoDB" id="5176475at2"/>
<accession>A0A1H2KFS9</accession>
<name>A0A1H2KFS9_9ACTN</name>
<evidence type="ECO:0000313" key="3">
    <source>
        <dbReference type="Proteomes" id="UP000182977"/>
    </source>
</evidence>
<dbReference type="RefSeq" id="WP_152691077.1">
    <property type="nucleotide sequence ID" value="NZ_LBMC01000060.1"/>
</dbReference>
<feature type="transmembrane region" description="Helical" evidence="1">
    <location>
        <begin position="43"/>
        <end position="63"/>
    </location>
</feature>
<reference evidence="3" key="1">
    <citation type="submission" date="2016-10" db="EMBL/GenBank/DDBJ databases">
        <authorList>
            <person name="Varghese N."/>
            <person name="Submissions S."/>
        </authorList>
    </citation>
    <scope>NUCLEOTIDE SEQUENCE [LARGE SCALE GENOMIC DNA]</scope>
    <source>
        <strain evidence="3">DSM 45079</strain>
    </source>
</reference>
<protein>
    <submittedName>
        <fullName evidence="2">Uncharacterized protein</fullName>
    </submittedName>
</protein>
<organism evidence="2 3">
    <name type="scientific">Jiangella alkaliphila</name>
    <dbReference type="NCBI Taxonomy" id="419479"/>
    <lineage>
        <taxon>Bacteria</taxon>
        <taxon>Bacillati</taxon>
        <taxon>Actinomycetota</taxon>
        <taxon>Actinomycetes</taxon>
        <taxon>Jiangellales</taxon>
        <taxon>Jiangellaceae</taxon>
        <taxon>Jiangella</taxon>
    </lineage>
</organism>
<proteinExistence type="predicted"/>
<dbReference type="STRING" id="419479.SAMN04488563_3754"/>
<dbReference type="EMBL" id="LT629791">
    <property type="protein sequence ID" value="SDU67226.1"/>
    <property type="molecule type" value="Genomic_DNA"/>
</dbReference>
<evidence type="ECO:0000313" key="2">
    <source>
        <dbReference type="EMBL" id="SDU67226.1"/>
    </source>
</evidence>
<sequence length="405" mass="43129">MTDRTLKEMFREALAGEPADDGPVHEDIARGRSRRRRAVRRRAAGGVVAVAAVAAGLLVPSLADNTDLEGQVRQPTTSVDRRGHVAPDVSGDPLRLAIWAAVDAALPEDVRLRPGTSVVADGHGPGLRLDLERGDVGFELRVLLQNAPPDLPGYQLCDEYLPLFGDEWADATGCETGLDEEGRWRGVEAGADDGLLFLEGDPASVTVIWQGTSLSHPPDEPPVMTAGPMIPDVPWFGVAEADAVADAVWAAAAQYDPAELASGIDLEATAGAGWPAIEAVLEEQFGPLTVVDPVDGDIVTSVDGVQVQAGMITADYRTADGAEVEVIIWQRNRPYELLCLDVYHICETMPELYIHIGDGPVGPDSTRRVGQRGSVRVQVNSTHRGLEMPVSRSVAGIMPLLSLIG</sequence>
<gene>
    <name evidence="2" type="ORF">SAMN04488563_3754</name>
</gene>